<dbReference type="InterPro" id="IPR011335">
    <property type="entry name" value="Restrct_endonuc-II-like"/>
</dbReference>
<proteinExistence type="predicted"/>
<dbReference type="RefSeq" id="WP_153523156.1">
    <property type="nucleotide sequence ID" value="NZ_JBEPDZ010000081.1"/>
</dbReference>
<keyword evidence="2" id="KW-1133">Transmembrane helix</keyword>
<keyword evidence="4" id="KW-0378">Hydrolase</keyword>
<keyword evidence="5" id="KW-1185">Reference proteome</keyword>
<dbReference type="InterPro" id="IPR007560">
    <property type="entry name" value="Restrct_endonuc_IV_Mrr"/>
</dbReference>
<organism evidence="4 5">
    <name type="scientific">Streptomyces jumonjinensis</name>
    <dbReference type="NCBI Taxonomy" id="1945"/>
    <lineage>
        <taxon>Bacteria</taxon>
        <taxon>Bacillati</taxon>
        <taxon>Actinomycetota</taxon>
        <taxon>Actinomycetes</taxon>
        <taxon>Kitasatosporales</taxon>
        <taxon>Streptomycetaceae</taxon>
        <taxon>Streptomyces</taxon>
    </lineage>
</organism>
<evidence type="ECO:0000313" key="4">
    <source>
        <dbReference type="EMBL" id="MQT01331.1"/>
    </source>
</evidence>
<protein>
    <submittedName>
        <fullName evidence="4">Restriction endonuclease</fullName>
    </submittedName>
</protein>
<dbReference type="Proteomes" id="UP000419138">
    <property type="component" value="Unassembled WGS sequence"/>
</dbReference>
<keyword evidence="4" id="KW-0255">Endonuclease</keyword>
<comment type="caution">
    <text evidence="4">The sequence shown here is derived from an EMBL/GenBank/DDBJ whole genome shotgun (WGS) entry which is preliminary data.</text>
</comment>
<dbReference type="PANTHER" id="PTHR30015:SF6">
    <property type="entry name" value="SLL1429 PROTEIN"/>
    <property type="match status" value="1"/>
</dbReference>
<keyword evidence="4" id="KW-0540">Nuclease</keyword>
<keyword evidence="2" id="KW-0472">Membrane</keyword>
<dbReference type="GO" id="GO:0015666">
    <property type="term" value="F:restriction endodeoxyribonuclease activity"/>
    <property type="evidence" value="ECO:0007669"/>
    <property type="project" value="TreeGrafter"/>
</dbReference>
<evidence type="ECO:0000313" key="5">
    <source>
        <dbReference type="Proteomes" id="UP000419138"/>
    </source>
</evidence>
<accession>A0A646KGZ0</accession>
<feature type="transmembrane region" description="Helical" evidence="2">
    <location>
        <begin position="45"/>
        <end position="65"/>
    </location>
</feature>
<dbReference type="PANTHER" id="PTHR30015">
    <property type="entry name" value="MRR RESTRICTION SYSTEM PROTEIN"/>
    <property type="match status" value="1"/>
</dbReference>
<dbReference type="GO" id="GO:0009307">
    <property type="term" value="P:DNA restriction-modification system"/>
    <property type="evidence" value="ECO:0007669"/>
    <property type="project" value="InterPro"/>
</dbReference>
<dbReference type="InterPro" id="IPR011856">
    <property type="entry name" value="tRNA_endonuc-like_dom_sf"/>
</dbReference>
<gene>
    <name evidence="4" type="ORF">FF041_14195</name>
</gene>
<dbReference type="EMBL" id="VCLA01000120">
    <property type="protein sequence ID" value="MQT01331.1"/>
    <property type="molecule type" value="Genomic_DNA"/>
</dbReference>
<dbReference type="GO" id="GO:0003677">
    <property type="term" value="F:DNA binding"/>
    <property type="evidence" value="ECO:0007669"/>
    <property type="project" value="InterPro"/>
</dbReference>
<dbReference type="SUPFAM" id="SSF52980">
    <property type="entry name" value="Restriction endonuclease-like"/>
    <property type="match status" value="1"/>
</dbReference>
<evidence type="ECO:0000256" key="1">
    <source>
        <dbReference type="SAM" id="MobiDB-lite"/>
    </source>
</evidence>
<feature type="region of interest" description="Disordered" evidence="1">
    <location>
        <begin position="215"/>
        <end position="239"/>
    </location>
</feature>
<dbReference type="Pfam" id="PF04471">
    <property type="entry name" value="Mrr_cat"/>
    <property type="match status" value="1"/>
</dbReference>
<evidence type="ECO:0000256" key="2">
    <source>
        <dbReference type="SAM" id="Phobius"/>
    </source>
</evidence>
<dbReference type="OrthoDB" id="5181666at2"/>
<evidence type="ECO:0000259" key="3">
    <source>
        <dbReference type="Pfam" id="PF04471"/>
    </source>
</evidence>
<keyword evidence="2" id="KW-0812">Transmembrane</keyword>
<dbReference type="Gene3D" id="3.40.1350.10">
    <property type="match status" value="1"/>
</dbReference>
<reference evidence="4 5" key="1">
    <citation type="submission" date="2019-05" db="EMBL/GenBank/DDBJ databases">
        <title>Comparative genomics and metabolomics analyses of clavulanic acid producing Streptomyces species provides insight into specialized metabolism and evolution of beta-lactam biosynthetic gene clusters.</title>
        <authorList>
            <person name="Moore M.A."/>
            <person name="Cruz-Morales P."/>
            <person name="Barona Gomez F."/>
            <person name="Kapil T."/>
        </authorList>
    </citation>
    <scope>NUCLEOTIDE SEQUENCE [LARGE SCALE GENOMIC DNA]</scope>
    <source>
        <strain evidence="4 5">NRRL 5741</strain>
    </source>
</reference>
<name>A0A646KGZ0_STRJU</name>
<dbReference type="AlphaFoldDB" id="A0A646KGZ0"/>
<sequence length="239" mass="26262">MARRRPWPRRPRGAAEVLAAGVVALAMAVAAVQLITAAAHTLLDYWPLTLPAALLALSAPVRRIARFAAVRRRRARRLAQLRITLAQFDAMDDQEFEYALRDLLIRDGWPARKVGRGGDQAADVIGEHTRRGRIVVQAKLTRVGGKVTSSVMYVVNGTAGPVHGADHAVVITNGAFTRSAMAWGDQYGVHWVDRDRLRRWAEDGTALDELLRLPPRPRRVSGRLRGPGRTAGSPLDRAP</sequence>
<feature type="domain" description="Restriction endonuclease type IV Mrr" evidence="3">
    <location>
        <begin position="89"/>
        <end position="200"/>
    </location>
</feature>
<dbReference type="InterPro" id="IPR052906">
    <property type="entry name" value="Type_IV_Methyl-Rstrct_Enzyme"/>
</dbReference>
<feature type="transmembrane region" description="Helical" evidence="2">
    <location>
        <begin position="12"/>
        <end position="39"/>
    </location>
</feature>